<dbReference type="GO" id="GO:0005524">
    <property type="term" value="F:ATP binding"/>
    <property type="evidence" value="ECO:0007669"/>
    <property type="project" value="UniProtKB-KW"/>
</dbReference>
<dbReference type="SMART" id="SM00382">
    <property type="entry name" value="AAA"/>
    <property type="match status" value="1"/>
</dbReference>
<dbReference type="InterPro" id="IPR003439">
    <property type="entry name" value="ABC_transporter-like_ATP-bd"/>
</dbReference>
<keyword evidence="6" id="KW-1185">Reference proteome</keyword>
<dbReference type="SUPFAM" id="SSF52540">
    <property type="entry name" value="P-loop containing nucleoside triphosphate hydrolases"/>
    <property type="match status" value="1"/>
</dbReference>
<accession>A0ABV7JA41</accession>
<dbReference type="PANTHER" id="PTHR43023:SF3">
    <property type="entry name" value="PROTEIN TRIGALACTOSYLDIACYLGLYCEROL 3, CHLOROPLASTIC"/>
    <property type="match status" value="1"/>
</dbReference>
<dbReference type="RefSeq" id="WP_077409754.1">
    <property type="nucleotide sequence ID" value="NZ_JBHRTS010000001.1"/>
</dbReference>
<protein>
    <submittedName>
        <fullName evidence="5">ABC transporter ATP-binding protein</fullName>
    </submittedName>
</protein>
<proteinExistence type="predicted"/>
<dbReference type="InterPro" id="IPR027417">
    <property type="entry name" value="P-loop_NTPase"/>
</dbReference>
<dbReference type="PROSITE" id="PS00211">
    <property type="entry name" value="ABC_TRANSPORTER_1"/>
    <property type="match status" value="1"/>
</dbReference>
<dbReference type="PANTHER" id="PTHR43023">
    <property type="entry name" value="PROTEIN TRIGALACTOSYLDIACYLGLYCEROL 3, CHLOROPLASTIC"/>
    <property type="match status" value="1"/>
</dbReference>
<dbReference type="PROSITE" id="PS50893">
    <property type="entry name" value="ABC_TRANSPORTER_2"/>
    <property type="match status" value="1"/>
</dbReference>
<evidence type="ECO:0000256" key="2">
    <source>
        <dbReference type="ARBA" id="ARBA00022741"/>
    </source>
</evidence>
<sequence>MKKDLEQQDTVIEVNQLVTHYGQRKILDGVDLNIKRGEIRVIMGGSGSGKSTLLWHILGLYQPTKGRIHLLGQDIHEISFNDMLKLKQDIGVSFQSGALFSSMSVGENVALPLREFTDLDENTIRIISRMKLEVVNLGGFHKLMPSQLSGGMIKRAALARSIVMDPKLLFFDEPSAGLDPVVASEIDDLILSLRDTMGMSMVVVTHELDSAFKIADKITVLDNGKNLLTGTVEEIKASTNKRVMDLLQRRSRHDKLDPADYLKRLTQENYTLS</sequence>
<dbReference type="Gene3D" id="3.40.50.300">
    <property type="entry name" value="P-loop containing nucleotide triphosphate hydrolases"/>
    <property type="match status" value="1"/>
</dbReference>
<comment type="caution">
    <text evidence="5">The sequence shown here is derived from an EMBL/GenBank/DDBJ whole genome shotgun (WGS) entry which is preliminary data.</text>
</comment>
<evidence type="ECO:0000259" key="4">
    <source>
        <dbReference type="PROSITE" id="PS50893"/>
    </source>
</evidence>
<dbReference type="EMBL" id="JBHRTS010000001">
    <property type="protein sequence ID" value="MFC3193103.1"/>
    <property type="molecule type" value="Genomic_DNA"/>
</dbReference>
<keyword evidence="2" id="KW-0547">Nucleotide-binding</keyword>
<dbReference type="InterPro" id="IPR017871">
    <property type="entry name" value="ABC_transporter-like_CS"/>
</dbReference>
<evidence type="ECO:0000313" key="6">
    <source>
        <dbReference type="Proteomes" id="UP001595533"/>
    </source>
</evidence>
<dbReference type="CDD" id="cd03261">
    <property type="entry name" value="ABC_Org_Solvent_Resistant"/>
    <property type="match status" value="1"/>
</dbReference>
<evidence type="ECO:0000256" key="1">
    <source>
        <dbReference type="ARBA" id="ARBA00022448"/>
    </source>
</evidence>
<organism evidence="5 6">
    <name type="scientific">Marinicella sediminis</name>
    <dbReference type="NCBI Taxonomy" id="1792834"/>
    <lineage>
        <taxon>Bacteria</taxon>
        <taxon>Pseudomonadati</taxon>
        <taxon>Pseudomonadota</taxon>
        <taxon>Gammaproteobacteria</taxon>
        <taxon>Lysobacterales</taxon>
        <taxon>Marinicellaceae</taxon>
        <taxon>Marinicella</taxon>
    </lineage>
</organism>
<keyword evidence="3 5" id="KW-0067">ATP-binding</keyword>
<evidence type="ECO:0000313" key="5">
    <source>
        <dbReference type="EMBL" id="MFC3193103.1"/>
    </source>
</evidence>
<feature type="domain" description="ABC transporter" evidence="4">
    <location>
        <begin position="12"/>
        <end position="248"/>
    </location>
</feature>
<dbReference type="Pfam" id="PF00005">
    <property type="entry name" value="ABC_tran"/>
    <property type="match status" value="1"/>
</dbReference>
<evidence type="ECO:0000256" key="3">
    <source>
        <dbReference type="ARBA" id="ARBA00022840"/>
    </source>
</evidence>
<reference evidence="6" key="1">
    <citation type="journal article" date="2019" name="Int. J. Syst. Evol. Microbiol.">
        <title>The Global Catalogue of Microorganisms (GCM) 10K type strain sequencing project: providing services to taxonomists for standard genome sequencing and annotation.</title>
        <authorList>
            <consortium name="The Broad Institute Genomics Platform"/>
            <consortium name="The Broad Institute Genome Sequencing Center for Infectious Disease"/>
            <person name="Wu L."/>
            <person name="Ma J."/>
        </authorList>
    </citation>
    <scope>NUCLEOTIDE SEQUENCE [LARGE SCALE GENOMIC DNA]</scope>
    <source>
        <strain evidence="6">KCTC 42953</strain>
    </source>
</reference>
<name>A0ABV7JA41_9GAMM</name>
<gene>
    <name evidence="5" type="ORF">ACFODZ_02500</name>
</gene>
<dbReference type="Proteomes" id="UP001595533">
    <property type="component" value="Unassembled WGS sequence"/>
</dbReference>
<dbReference type="InterPro" id="IPR003593">
    <property type="entry name" value="AAA+_ATPase"/>
</dbReference>
<keyword evidence="1" id="KW-0813">Transport</keyword>